<dbReference type="InterPro" id="IPR020904">
    <property type="entry name" value="Sc_DH/Rdtase_CS"/>
</dbReference>
<keyword evidence="5" id="KW-1185">Reference proteome</keyword>
<evidence type="ECO:0000256" key="1">
    <source>
        <dbReference type="ARBA" id="ARBA00006484"/>
    </source>
</evidence>
<organism evidence="4 5">
    <name type="scientific">Gloeobacter morelensis MG652769</name>
    <dbReference type="NCBI Taxonomy" id="2781736"/>
    <lineage>
        <taxon>Bacteria</taxon>
        <taxon>Bacillati</taxon>
        <taxon>Cyanobacteriota</taxon>
        <taxon>Cyanophyceae</taxon>
        <taxon>Gloeobacterales</taxon>
        <taxon>Gloeobacteraceae</taxon>
        <taxon>Gloeobacter</taxon>
        <taxon>Gloeobacter morelensis</taxon>
    </lineage>
</organism>
<evidence type="ECO:0000256" key="2">
    <source>
        <dbReference type="ARBA" id="ARBA00023002"/>
    </source>
</evidence>
<dbReference type="Pfam" id="PF00106">
    <property type="entry name" value="adh_short"/>
    <property type="match status" value="1"/>
</dbReference>
<proteinExistence type="inferred from homology"/>
<gene>
    <name evidence="4" type="primary">fabG</name>
    <name evidence="4" type="ORF">ISF26_06050</name>
</gene>
<dbReference type="RefSeq" id="WP_230843018.1">
    <property type="nucleotide sequence ID" value="NZ_CP063845.1"/>
</dbReference>
<dbReference type="PRINTS" id="PR00080">
    <property type="entry name" value="SDRFAMILY"/>
</dbReference>
<dbReference type="EC" id="1.1.1.100" evidence="4"/>
<protein>
    <submittedName>
        <fullName evidence="4">3-oxoacyl-ACP reductase FabG</fullName>
        <ecNumber evidence="4">1.1.1.100</ecNumber>
    </submittedName>
</protein>
<dbReference type="SUPFAM" id="SSF51735">
    <property type="entry name" value="NAD(P)-binding Rossmann-fold domains"/>
    <property type="match status" value="1"/>
</dbReference>
<dbReference type="InterPro" id="IPR051122">
    <property type="entry name" value="SDR_DHRS6-like"/>
</dbReference>
<dbReference type="GO" id="GO:0004316">
    <property type="term" value="F:3-oxoacyl-[acyl-carrier-protein] reductase (NADPH) activity"/>
    <property type="evidence" value="ECO:0007669"/>
    <property type="project" value="UniProtKB-EC"/>
</dbReference>
<keyword evidence="2 4" id="KW-0560">Oxidoreductase</keyword>
<dbReference type="EMBL" id="CP063845">
    <property type="protein sequence ID" value="UFP95792.1"/>
    <property type="molecule type" value="Genomic_DNA"/>
</dbReference>
<accession>A0ABY3PQ09</accession>
<name>A0ABY3PQ09_9CYAN</name>
<reference evidence="4 5" key="1">
    <citation type="journal article" date="2021" name="Genome Biol. Evol.">
        <title>Complete Genome Sequencing of a Novel Gloeobacter Species from a Waterfall Cave in Mexico.</title>
        <authorList>
            <person name="Saw J.H."/>
            <person name="Cardona T."/>
            <person name="Montejano G."/>
        </authorList>
    </citation>
    <scope>NUCLEOTIDE SEQUENCE [LARGE SCALE GENOMIC DNA]</scope>
    <source>
        <strain evidence="4">MG652769</strain>
    </source>
</reference>
<dbReference type="Proteomes" id="UP001054846">
    <property type="component" value="Chromosome"/>
</dbReference>
<dbReference type="NCBIfam" id="NF004201">
    <property type="entry name" value="PRK05653.2-1"/>
    <property type="match status" value="1"/>
</dbReference>
<dbReference type="PANTHER" id="PTHR43477">
    <property type="entry name" value="DIHYDROANTICAPSIN 7-DEHYDROGENASE"/>
    <property type="match status" value="1"/>
</dbReference>
<comment type="similarity">
    <text evidence="1 3">Belongs to the short-chain dehydrogenases/reductases (SDR) family.</text>
</comment>
<dbReference type="PROSITE" id="PS00061">
    <property type="entry name" value="ADH_SHORT"/>
    <property type="match status" value="1"/>
</dbReference>
<dbReference type="Gene3D" id="3.40.50.720">
    <property type="entry name" value="NAD(P)-binding Rossmann-like Domain"/>
    <property type="match status" value="1"/>
</dbReference>
<sequence>MQGRHVLLTGGTGGLGLGVTPAVLARGAHLTIPFIAQQEVERLKNHLSPADLSRVRFVEANLAEEASVEGLVAALERVDVLIHLVGGFNMGPTHQYTYAAWKRDFELNLDTTFLLCKHCLGRMLTTGYGRIVTVGSRGALEPAGQLAAYSAAKAGVVALTKAIAAETKGTGITANVVLPSVIDTPGNRAAMGAENADKWVKPESLAEVICFLASEAARDVRGAAVPVYGSV</sequence>
<evidence type="ECO:0000313" key="5">
    <source>
        <dbReference type="Proteomes" id="UP001054846"/>
    </source>
</evidence>
<dbReference type="PRINTS" id="PR00081">
    <property type="entry name" value="GDHRDH"/>
</dbReference>
<evidence type="ECO:0000313" key="4">
    <source>
        <dbReference type="EMBL" id="UFP95792.1"/>
    </source>
</evidence>
<dbReference type="PANTHER" id="PTHR43477:SF1">
    <property type="entry name" value="DIHYDROANTICAPSIN 7-DEHYDROGENASE"/>
    <property type="match status" value="1"/>
</dbReference>
<dbReference type="InterPro" id="IPR036291">
    <property type="entry name" value="NAD(P)-bd_dom_sf"/>
</dbReference>
<evidence type="ECO:0000256" key="3">
    <source>
        <dbReference type="RuleBase" id="RU000363"/>
    </source>
</evidence>
<dbReference type="InterPro" id="IPR002347">
    <property type="entry name" value="SDR_fam"/>
</dbReference>